<dbReference type="InterPro" id="IPR036689">
    <property type="entry name" value="ESAT-6-like_sf"/>
</dbReference>
<reference evidence="2" key="1">
    <citation type="submission" date="2016-10" db="EMBL/GenBank/DDBJ databases">
        <authorList>
            <person name="de Groot N.N."/>
        </authorList>
    </citation>
    <scope>NUCLEOTIDE SEQUENCE [LARGE SCALE GENOMIC DNA]</scope>
    <source>
        <strain evidence="2">ATCC 20501</strain>
    </source>
</reference>
<sequence length="109" mass="11422">MSDQMRMQPEEIRTGGKKIGDSGDDLDQVLTALKSALDGEGECWGGDEAGQTFAKDYTQGRDSVFESLQKVVEALGNIDDNLKATADDTESSDAGSASDIGRSGSGMPS</sequence>
<dbReference type="EMBL" id="FOME01000004">
    <property type="protein sequence ID" value="SFD38524.1"/>
    <property type="molecule type" value="Genomic_DNA"/>
</dbReference>
<name>A0A1H6E5C8_9PSEU</name>
<dbReference type="Proteomes" id="UP000199690">
    <property type="component" value="Unassembled WGS sequence"/>
</dbReference>
<feature type="compositionally biased region" description="Basic and acidic residues" evidence="1">
    <location>
        <begin position="8"/>
        <end position="21"/>
    </location>
</feature>
<accession>A0A1I1RVX6</accession>
<dbReference type="RefSeq" id="WP_235863476.1">
    <property type="nucleotide sequence ID" value="NZ_FNVB01000009.1"/>
</dbReference>
<protein>
    <submittedName>
        <fullName evidence="2">WXG100 family type VII secretion target</fullName>
    </submittedName>
</protein>
<evidence type="ECO:0000313" key="5">
    <source>
        <dbReference type="Proteomes" id="UP000236729"/>
    </source>
</evidence>
<gene>
    <name evidence="2" type="ORF">SAMN02982929_05585</name>
    <name evidence="3" type="ORF">SAMN05216506_104114</name>
</gene>
<evidence type="ECO:0000256" key="1">
    <source>
        <dbReference type="SAM" id="MobiDB-lite"/>
    </source>
</evidence>
<reference evidence="4 5" key="2">
    <citation type="submission" date="2016-10" db="EMBL/GenBank/DDBJ databases">
        <authorList>
            <person name="Varghese N."/>
            <person name="Submissions S."/>
        </authorList>
    </citation>
    <scope>NUCLEOTIDE SEQUENCE [LARGE SCALE GENOMIC DNA]</scope>
    <source>
        <strain evidence="5">ATCC 20501</strain>
        <strain evidence="3 4">CGMCC 4.3529</strain>
    </source>
</reference>
<evidence type="ECO:0000313" key="3">
    <source>
        <dbReference type="EMBL" id="SFD38524.1"/>
    </source>
</evidence>
<evidence type="ECO:0000313" key="4">
    <source>
        <dbReference type="Proteomes" id="UP000199690"/>
    </source>
</evidence>
<dbReference type="EMBL" id="FNVB01000009">
    <property type="protein sequence ID" value="SEG92491.1"/>
    <property type="molecule type" value="Genomic_DNA"/>
</dbReference>
<accession>A0A1H6E5C8</accession>
<evidence type="ECO:0000313" key="2">
    <source>
        <dbReference type="EMBL" id="SEG92491.1"/>
    </source>
</evidence>
<feature type="region of interest" description="Disordered" evidence="1">
    <location>
        <begin position="1"/>
        <end position="23"/>
    </location>
</feature>
<dbReference type="InterPro" id="IPR010310">
    <property type="entry name" value="T7SS_ESAT-6-like"/>
</dbReference>
<keyword evidence="4" id="KW-1185">Reference proteome</keyword>
<dbReference type="Gene3D" id="1.10.287.1060">
    <property type="entry name" value="ESAT-6-like"/>
    <property type="match status" value="1"/>
</dbReference>
<dbReference type="Pfam" id="PF06013">
    <property type="entry name" value="WXG100"/>
    <property type="match status" value="1"/>
</dbReference>
<dbReference type="SMR" id="A0A1H6E5C8"/>
<feature type="region of interest" description="Disordered" evidence="1">
    <location>
        <begin position="79"/>
        <end position="109"/>
    </location>
</feature>
<dbReference type="AlphaFoldDB" id="A0A1H6E5C8"/>
<organism evidence="2 5">
    <name type="scientific">Saccharopolyspora kobensis</name>
    <dbReference type="NCBI Taxonomy" id="146035"/>
    <lineage>
        <taxon>Bacteria</taxon>
        <taxon>Bacillati</taxon>
        <taxon>Actinomycetota</taxon>
        <taxon>Actinomycetes</taxon>
        <taxon>Pseudonocardiales</taxon>
        <taxon>Pseudonocardiaceae</taxon>
        <taxon>Saccharopolyspora</taxon>
    </lineage>
</organism>
<proteinExistence type="predicted"/>
<dbReference type="Proteomes" id="UP000236729">
    <property type="component" value="Unassembled WGS sequence"/>
</dbReference>
<dbReference type="SUPFAM" id="SSF140453">
    <property type="entry name" value="EsxAB dimer-like"/>
    <property type="match status" value="1"/>
</dbReference>